<dbReference type="PANTHER" id="PTHR46112">
    <property type="entry name" value="AMINOPEPTIDASE"/>
    <property type="match status" value="1"/>
</dbReference>
<organism evidence="8 9">
    <name type="scientific">Desulfobacca acetoxidans (strain ATCC 700848 / DSM 11109 / ASRB2)</name>
    <dbReference type="NCBI Taxonomy" id="880072"/>
    <lineage>
        <taxon>Bacteria</taxon>
        <taxon>Pseudomonadati</taxon>
        <taxon>Thermodesulfobacteriota</taxon>
        <taxon>Desulfobaccia</taxon>
        <taxon>Desulfobaccales</taxon>
        <taxon>Desulfobaccaceae</taxon>
        <taxon>Desulfobacca</taxon>
    </lineage>
</organism>
<protein>
    <submittedName>
        <fullName evidence="8">Peptidase M24</fullName>
    </submittedName>
</protein>
<dbReference type="InterPro" id="IPR000587">
    <property type="entry name" value="Creatinase_N"/>
</dbReference>
<sequence length="380" mass="41840">MPINQSTFRERLVAARHLLADAKLDGLLIFCPENRRYLSGFTAADCSLNESSGCLLISQEAAFLLTDFRYREWALAEAPHFEVQIYQKGLPKLLTEIIARLGLSCLGFETHYLTYCGYQKITETAAAAGLQMQWQPVDNLIEQLRVIKDAEEISLIQQSLAITEKVIAAVGRNLRPGRSEKEVARMIETGLAEAGAEGPSFTPIVASGPNSARPHHHPGDRLIEANEPIIIDMGAIYQGYCSDMTRTFFLGEPDAKFKEVYSLVRRAQRQAEIGMRAGMMSDAADGLARQVIAQAGYQEAFGHSLGHGVGLAVHENPNLSPHQERAVELKTGMVATVEPGVYLPEWGGVRLENMVLIQPDGVQVLNQNLDFYHFGNTSAT</sequence>
<evidence type="ECO:0000256" key="3">
    <source>
        <dbReference type="ARBA" id="ARBA00022801"/>
    </source>
</evidence>
<evidence type="ECO:0000256" key="5">
    <source>
        <dbReference type="RuleBase" id="RU000590"/>
    </source>
</evidence>
<dbReference type="EMBL" id="CP002629">
    <property type="protein sequence ID" value="AEB09857.1"/>
    <property type="molecule type" value="Genomic_DNA"/>
</dbReference>
<gene>
    <name evidence="8" type="ordered locus">Desac_2026</name>
</gene>
<dbReference type="InterPro" id="IPR000994">
    <property type="entry name" value="Pept_M24"/>
</dbReference>
<dbReference type="GO" id="GO:0006508">
    <property type="term" value="P:proteolysis"/>
    <property type="evidence" value="ECO:0007669"/>
    <property type="project" value="UniProtKB-KW"/>
</dbReference>
<evidence type="ECO:0000256" key="1">
    <source>
        <dbReference type="ARBA" id="ARBA00022670"/>
    </source>
</evidence>
<dbReference type="CDD" id="cd01092">
    <property type="entry name" value="APP-like"/>
    <property type="match status" value="1"/>
</dbReference>
<dbReference type="HOGENOM" id="CLU_017266_4_0_7"/>
<dbReference type="AlphaFoldDB" id="F2NI88"/>
<keyword evidence="2 5" id="KW-0479">Metal-binding</keyword>
<accession>F2NI88</accession>
<feature type="domain" description="Peptidase M24" evidence="6">
    <location>
        <begin position="155"/>
        <end position="358"/>
    </location>
</feature>
<keyword evidence="1" id="KW-0645">Protease</keyword>
<dbReference type="InterPro" id="IPR036005">
    <property type="entry name" value="Creatinase/aminopeptidase-like"/>
</dbReference>
<dbReference type="Gene3D" id="3.90.230.10">
    <property type="entry name" value="Creatinase/methionine aminopeptidase superfamily"/>
    <property type="match status" value="1"/>
</dbReference>
<evidence type="ECO:0000256" key="4">
    <source>
        <dbReference type="ARBA" id="ARBA00023049"/>
    </source>
</evidence>
<dbReference type="Pfam" id="PF01321">
    <property type="entry name" value="Creatinase_N"/>
    <property type="match status" value="1"/>
</dbReference>
<dbReference type="GO" id="GO:0046872">
    <property type="term" value="F:metal ion binding"/>
    <property type="evidence" value="ECO:0007669"/>
    <property type="project" value="UniProtKB-KW"/>
</dbReference>
<dbReference type="RefSeq" id="WP_013706966.1">
    <property type="nucleotide sequence ID" value="NC_015388.1"/>
</dbReference>
<dbReference type="SUPFAM" id="SSF55920">
    <property type="entry name" value="Creatinase/aminopeptidase"/>
    <property type="match status" value="1"/>
</dbReference>
<feature type="domain" description="Creatinase N-terminal" evidence="7">
    <location>
        <begin position="11"/>
        <end position="147"/>
    </location>
</feature>
<dbReference type="SUPFAM" id="SSF53092">
    <property type="entry name" value="Creatinase/prolidase N-terminal domain"/>
    <property type="match status" value="1"/>
</dbReference>
<dbReference type="InterPro" id="IPR001131">
    <property type="entry name" value="Peptidase_M24B_aminopep-P_CS"/>
</dbReference>
<dbReference type="PROSITE" id="PS00491">
    <property type="entry name" value="PROLINE_PEPTIDASE"/>
    <property type="match status" value="1"/>
</dbReference>
<dbReference type="InterPro" id="IPR050659">
    <property type="entry name" value="Peptidase_M24B"/>
</dbReference>
<reference evidence="9" key="2">
    <citation type="submission" date="2011-03" db="EMBL/GenBank/DDBJ databases">
        <title>The complete genome of Desulfobacca acetoxidans DSM 11109.</title>
        <authorList>
            <consortium name="US DOE Joint Genome Institute (JGI-PGF)"/>
            <person name="Lucas S."/>
            <person name="Copeland A."/>
            <person name="Lapidus A."/>
            <person name="Bruce D."/>
            <person name="Goodwin L."/>
            <person name="Pitluck S."/>
            <person name="Peters L."/>
            <person name="Kyrpides N."/>
            <person name="Mavromatis K."/>
            <person name="Ivanova N."/>
            <person name="Ovchinnikova G."/>
            <person name="Teshima H."/>
            <person name="Detter J.C."/>
            <person name="Han C."/>
            <person name="Land M."/>
            <person name="Hauser L."/>
            <person name="Markowitz V."/>
            <person name="Cheng J.-F."/>
            <person name="Hugenholtz P."/>
            <person name="Woyke T."/>
            <person name="Wu D."/>
            <person name="Spring S."/>
            <person name="Schueler E."/>
            <person name="Brambilla E."/>
            <person name="Klenk H.-P."/>
            <person name="Eisen J.A."/>
        </authorList>
    </citation>
    <scope>NUCLEOTIDE SEQUENCE [LARGE SCALE GENOMIC DNA]</scope>
    <source>
        <strain evidence="9">ATCC 700848 / DSM 11109 / ASRB2</strain>
    </source>
</reference>
<dbReference type="Pfam" id="PF00557">
    <property type="entry name" value="Peptidase_M24"/>
    <property type="match status" value="1"/>
</dbReference>
<dbReference type="STRING" id="880072.Desac_2026"/>
<keyword evidence="4" id="KW-0482">Metalloprotease</keyword>
<dbReference type="eggNOG" id="COG0006">
    <property type="taxonomic scope" value="Bacteria"/>
</dbReference>
<dbReference type="GO" id="GO:0008237">
    <property type="term" value="F:metallopeptidase activity"/>
    <property type="evidence" value="ECO:0007669"/>
    <property type="project" value="UniProtKB-KW"/>
</dbReference>
<evidence type="ECO:0000259" key="6">
    <source>
        <dbReference type="Pfam" id="PF00557"/>
    </source>
</evidence>
<keyword evidence="9" id="KW-1185">Reference proteome</keyword>
<keyword evidence="3" id="KW-0378">Hydrolase</keyword>
<dbReference type="InterPro" id="IPR029149">
    <property type="entry name" value="Creatin/AminoP/Spt16_N"/>
</dbReference>
<dbReference type="PANTHER" id="PTHR46112:SF8">
    <property type="entry name" value="CYTOPLASMIC PEPTIDASE PEPQ-RELATED"/>
    <property type="match status" value="1"/>
</dbReference>
<comment type="similarity">
    <text evidence="5">Belongs to the peptidase M24B family.</text>
</comment>
<reference evidence="8 9" key="1">
    <citation type="journal article" date="2011" name="Stand. Genomic Sci.">
        <title>Complete genome sequence of the acetate-degrading sulfate reducer Desulfobacca acetoxidans type strain (ASRB2).</title>
        <authorList>
            <person name="Goker M."/>
            <person name="Teshima H."/>
            <person name="Lapidus A."/>
            <person name="Nolan M."/>
            <person name="Lucas S."/>
            <person name="Hammon N."/>
            <person name="Deshpande S."/>
            <person name="Cheng J.F."/>
            <person name="Tapia R."/>
            <person name="Han C."/>
            <person name="Goodwin L."/>
            <person name="Pitluck S."/>
            <person name="Huntemann M."/>
            <person name="Liolios K."/>
            <person name="Ivanova N."/>
            <person name="Pagani I."/>
            <person name="Mavromatis K."/>
            <person name="Ovchinikova G."/>
            <person name="Pati A."/>
            <person name="Chen A."/>
            <person name="Palaniappan K."/>
            <person name="Land M."/>
            <person name="Hauser L."/>
            <person name="Brambilla E.M."/>
            <person name="Rohde M."/>
            <person name="Spring S."/>
            <person name="Detter J.C."/>
            <person name="Woyke T."/>
            <person name="Bristow J."/>
            <person name="Eisen J.A."/>
            <person name="Markowitz V."/>
            <person name="Hugenholtz P."/>
            <person name="Kyrpides N.C."/>
            <person name="Klenk H.P."/>
        </authorList>
    </citation>
    <scope>NUCLEOTIDE SEQUENCE [LARGE SCALE GENOMIC DNA]</scope>
    <source>
        <strain evidence="9">ATCC 700848 / DSM 11109 / ASRB2</strain>
    </source>
</reference>
<evidence type="ECO:0000259" key="7">
    <source>
        <dbReference type="Pfam" id="PF01321"/>
    </source>
</evidence>
<evidence type="ECO:0000313" key="9">
    <source>
        <dbReference type="Proteomes" id="UP000000483"/>
    </source>
</evidence>
<evidence type="ECO:0000256" key="2">
    <source>
        <dbReference type="ARBA" id="ARBA00022723"/>
    </source>
</evidence>
<dbReference type="Gene3D" id="3.40.350.10">
    <property type="entry name" value="Creatinase/prolidase N-terminal domain"/>
    <property type="match status" value="1"/>
</dbReference>
<dbReference type="KEGG" id="dao:Desac_2026"/>
<dbReference type="OrthoDB" id="9806388at2"/>
<name>F2NI88_DESAR</name>
<proteinExistence type="inferred from homology"/>
<evidence type="ECO:0000313" key="8">
    <source>
        <dbReference type="EMBL" id="AEB09857.1"/>
    </source>
</evidence>
<dbReference type="Proteomes" id="UP000000483">
    <property type="component" value="Chromosome"/>
</dbReference>